<keyword evidence="1" id="KW-0812">Transmembrane</keyword>
<accession>A0A1E5QB17</accession>
<evidence type="ECO:0000313" key="3">
    <source>
        <dbReference type="Proteomes" id="UP000095347"/>
    </source>
</evidence>
<dbReference type="Pfam" id="PF09997">
    <property type="entry name" value="DUF2238"/>
    <property type="match status" value="1"/>
</dbReference>
<dbReference type="EMBL" id="MCGG01000008">
    <property type="protein sequence ID" value="OEJ69141.1"/>
    <property type="molecule type" value="Genomic_DNA"/>
</dbReference>
<evidence type="ECO:0008006" key="4">
    <source>
        <dbReference type="Google" id="ProtNLM"/>
    </source>
</evidence>
<dbReference type="Proteomes" id="UP000095347">
    <property type="component" value="Unassembled WGS sequence"/>
</dbReference>
<keyword evidence="3" id="KW-1185">Reference proteome</keyword>
<dbReference type="InterPro" id="IPR014509">
    <property type="entry name" value="YjdF-like"/>
</dbReference>
<feature type="transmembrane region" description="Helical" evidence="1">
    <location>
        <begin position="61"/>
        <end position="82"/>
    </location>
</feature>
<feature type="transmembrane region" description="Helical" evidence="1">
    <location>
        <begin position="31"/>
        <end position="49"/>
    </location>
</feature>
<name>A0A1E5QB17_9PROT</name>
<dbReference type="PIRSF" id="PIRSF020606">
    <property type="entry name" value="UCP020606"/>
    <property type="match status" value="1"/>
</dbReference>
<organism evidence="2 3">
    <name type="scientific">Magnetovibrio blakemorei</name>
    <dbReference type="NCBI Taxonomy" id="28181"/>
    <lineage>
        <taxon>Bacteria</taxon>
        <taxon>Pseudomonadati</taxon>
        <taxon>Pseudomonadota</taxon>
        <taxon>Alphaproteobacteria</taxon>
        <taxon>Rhodospirillales</taxon>
        <taxon>Magnetovibrionaceae</taxon>
        <taxon>Magnetovibrio</taxon>
    </lineage>
</organism>
<gene>
    <name evidence="2" type="ORF">BEN30_03295</name>
</gene>
<dbReference type="OrthoDB" id="9786473at2"/>
<dbReference type="AlphaFoldDB" id="A0A1E5QB17"/>
<feature type="transmembrane region" description="Helical" evidence="1">
    <location>
        <begin position="131"/>
        <end position="149"/>
    </location>
</feature>
<feature type="transmembrane region" description="Helical" evidence="1">
    <location>
        <begin position="178"/>
        <end position="195"/>
    </location>
</feature>
<proteinExistence type="predicted"/>
<reference evidence="3" key="1">
    <citation type="submission" date="2016-07" db="EMBL/GenBank/DDBJ databases">
        <authorList>
            <person name="Florea S."/>
            <person name="Webb J.S."/>
            <person name="Jaromczyk J."/>
            <person name="Schardl C.L."/>
        </authorList>
    </citation>
    <scope>NUCLEOTIDE SEQUENCE [LARGE SCALE GENOMIC DNA]</scope>
    <source>
        <strain evidence="3">MV-1</strain>
    </source>
</reference>
<feature type="transmembrane region" description="Helical" evidence="1">
    <location>
        <begin position="102"/>
        <end position="119"/>
    </location>
</feature>
<dbReference type="InterPro" id="IPR058534">
    <property type="entry name" value="YjdF"/>
</dbReference>
<protein>
    <recommendedName>
        <fullName evidence="4">DUF2238 domain-containing protein</fullName>
    </recommendedName>
</protein>
<sequence>MNALSYRFELSLLALVAAVMAWSVTGPHDMATWWMEAVPVVFVAPVLILTHGRFPLTPLSYGLIAVHALILLIGAHYTYALVPAGQWLQDAFDLSRNHYDRLGHFVQGFVPAIIARELLIRTSPLCPGKWLFALVVLSCLGISAAYELIEWLAGELSADGASAFLGTQGDEWDTQKDMALAAIGAIVGCLSLGRWQDRQIAQLGLKAQAPDEPG</sequence>
<evidence type="ECO:0000256" key="1">
    <source>
        <dbReference type="SAM" id="Phobius"/>
    </source>
</evidence>
<keyword evidence="1" id="KW-1133">Transmembrane helix</keyword>
<comment type="caution">
    <text evidence="2">The sequence shown here is derived from an EMBL/GenBank/DDBJ whole genome shotgun (WGS) entry which is preliminary data.</text>
</comment>
<evidence type="ECO:0000313" key="2">
    <source>
        <dbReference type="EMBL" id="OEJ69141.1"/>
    </source>
</evidence>
<keyword evidence="1" id="KW-0472">Membrane</keyword>